<feature type="transmembrane region" description="Helical" evidence="2">
    <location>
        <begin position="832"/>
        <end position="852"/>
    </location>
</feature>
<dbReference type="Pfam" id="PF12166">
    <property type="entry name" value="Piezo_cap"/>
    <property type="match status" value="1"/>
</dbReference>
<dbReference type="InterPro" id="IPR027272">
    <property type="entry name" value="Piezo"/>
</dbReference>
<gene>
    <name evidence="4" type="ORF">M9Y10_004787</name>
</gene>
<accession>A0ABR2JK23</accession>
<feature type="transmembrane region" description="Helical" evidence="2">
    <location>
        <begin position="970"/>
        <end position="991"/>
    </location>
</feature>
<feature type="transmembrane region" description="Helical" evidence="2">
    <location>
        <begin position="1098"/>
        <end position="1118"/>
    </location>
</feature>
<feature type="transmembrane region" description="Helical" evidence="2">
    <location>
        <begin position="219"/>
        <end position="237"/>
    </location>
</feature>
<feature type="transmembrane region" description="Helical" evidence="2">
    <location>
        <begin position="1430"/>
        <end position="1446"/>
    </location>
</feature>
<feature type="transmembrane region" description="Helical" evidence="2">
    <location>
        <begin position="152"/>
        <end position="174"/>
    </location>
</feature>
<reference evidence="4 5" key="1">
    <citation type="submission" date="2024-04" db="EMBL/GenBank/DDBJ databases">
        <title>Tritrichomonas musculus Genome.</title>
        <authorList>
            <person name="Alves-Ferreira E."/>
            <person name="Grigg M."/>
            <person name="Lorenzi H."/>
            <person name="Galac M."/>
        </authorList>
    </citation>
    <scope>NUCLEOTIDE SEQUENCE [LARGE SCALE GENOMIC DNA]</scope>
    <source>
        <strain evidence="4 5">EAF2021</strain>
    </source>
</reference>
<feature type="transmembrane region" description="Helical" evidence="2">
    <location>
        <begin position="1031"/>
        <end position="1052"/>
    </location>
</feature>
<keyword evidence="2" id="KW-0812">Transmembrane</keyword>
<feature type="transmembrane region" description="Helical" evidence="2">
    <location>
        <begin position="288"/>
        <end position="306"/>
    </location>
</feature>
<evidence type="ECO:0000313" key="4">
    <source>
        <dbReference type="EMBL" id="KAK8878024.1"/>
    </source>
</evidence>
<dbReference type="PANTHER" id="PTHR13167:SF25">
    <property type="entry name" value="PIEZO-TYPE MECHANOSENSITIVE ION CHANNEL COMPONENT"/>
    <property type="match status" value="1"/>
</dbReference>
<feature type="transmembrane region" description="Helical" evidence="2">
    <location>
        <begin position="375"/>
        <end position="395"/>
    </location>
</feature>
<feature type="transmembrane region" description="Helical" evidence="2">
    <location>
        <begin position="1073"/>
        <end position="1092"/>
    </location>
</feature>
<feature type="domain" description="Piezo non-specific cation channel cap" evidence="3">
    <location>
        <begin position="1893"/>
        <end position="2157"/>
    </location>
</feature>
<feature type="transmembrane region" description="Helical" evidence="2">
    <location>
        <begin position="326"/>
        <end position="345"/>
    </location>
</feature>
<proteinExistence type="predicted"/>
<feature type="transmembrane region" description="Helical" evidence="2">
    <location>
        <begin position="782"/>
        <end position="800"/>
    </location>
</feature>
<evidence type="ECO:0000313" key="5">
    <source>
        <dbReference type="Proteomes" id="UP001470230"/>
    </source>
</evidence>
<keyword evidence="2" id="KW-1133">Transmembrane helix</keyword>
<feature type="region of interest" description="Disordered" evidence="1">
    <location>
        <begin position="1573"/>
        <end position="1592"/>
    </location>
</feature>
<feature type="transmembrane region" description="Helical" evidence="2">
    <location>
        <begin position="694"/>
        <end position="716"/>
    </location>
</feature>
<organism evidence="4 5">
    <name type="scientific">Tritrichomonas musculus</name>
    <dbReference type="NCBI Taxonomy" id="1915356"/>
    <lineage>
        <taxon>Eukaryota</taxon>
        <taxon>Metamonada</taxon>
        <taxon>Parabasalia</taxon>
        <taxon>Tritrichomonadida</taxon>
        <taxon>Tritrichomonadidae</taxon>
        <taxon>Tritrichomonas</taxon>
    </lineage>
</organism>
<dbReference type="Proteomes" id="UP001470230">
    <property type="component" value="Unassembled WGS sequence"/>
</dbReference>
<dbReference type="EMBL" id="JAPFFF010000011">
    <property type="protein sequence ID" value="KAK8878024.1"/>
    <property type="molecule type" value="Genomic_DNA"/>
</dbReference>
<feature type="transmembrane region" description="Helical" evidence="2">
    <location>
        <begin position="422"/>
        <end position="443"/>
    </location>
</feature>
<feature type="transmembrane region" description="Helical" evidence="2">
    <location>
        <begin position="81"/>
        <end position="98"/>
    </location>
</feature>
<feature type="transmembrane region" description="Helical" evidence="2">
    <location>
        <begin position="614"/>
        <end position="632"/>
    </location>
</feature>
<feature type="transmembrane region" description="Helical" evidence="2">
    <location>
        <begin position="249"/>
        <end position="268"/>
    </location>
</feature>
<feature type="transmembrane region" description="Helical" evidence="2">
    <location>
        <begin position="110"/>
        <end position="132"/>
    </location>
</feature>
<evidence type="ECO:0000256" key="2">
    <source>
        <dbReference type="SAM" id="Phobius"/>
    </source>
</evidence>
<feature type="transmembrane region" description="Helical" evidence="2">
    <location>
        <begin position="1826"/>
        <end position="1848"/>
    </location>
</feature>
<sequence length="2197" mass="253811">MSSSYNSEADAHERLEPYDPEKDKEDLATPFLPKLDPVAQHRKEMEKRANQRKNFIHPAVLIVFIDLLIPLMLILSAISCMSIIGMLFIILLYLHVVISNIAHSFRPTRIFLIIDLIFNLVVFVFAIIDFAIDLDAEWVRILGLDFNNIIASSPTFTLITSLIAMICQIISLVLLNKTDYTSFMLLRRKMYGTLTIQLIFDLIWAVSNAFNAASNFCYLYLPILLFFILTNILQSCMGRNPLRIFTKIIMYYSTLFALFELYLVSYIGEKWNPGRTLRYIYIADDSTKGVNVFLTVLFAYISVENLSAPGLDPCKGRPIPLPLKNFSDFFLIVAFICTFIFAMFYPNYLSILWMLIPSIASFADLRTLKRLLFPMLTIVFTITFVAQALTTFYIADPPDEDGVEYKNAFLKLFGLFRYPEDFTFSACGFYIICLLGQVGKLSLGRTAFKKPKMRVEEEEEEDNEFEDLPDIEVGHKIKKKKHRSVLKNKGKGWKKFVHGCKLIGIFFYSVFSYLALATLVILAITVGFYRNRFAFMILCVIFIIIVCLALYYRPVFEFIKFVSACICMIAAFYKTCLNEECANQLDKCLFFGQFGGPIQDMVDTGLIAPTDMSLAKFIWPMAVILALSTYLTKNDKALRMQLPPFIASAIFIIVAILHIVYMFVYDTSIFSLLFLIVGILMFICQYLGSYQGLAFSCCMSCIVVSFQLCCFLLSHFDNVRNMVTSLIKHKSIIDISHIYGPSVEVALLAGILFLSTIAFNTKPPKEMNYFIRDILFEARARLDELYFFLCWIFIFLFSIANHKATFIKFLLMVFFSLGDLTRNFFYKIRVAFLIFNVLYLCVQFVFHIFALYGESYADTLSYIGFYFYEPAEPTKSQRNLPVAWQLIVAFFGIVNIRELIGKTPDPRYESFFTTRLYNAICACLHHWLPIIIQISLCISTLFNPSFFGIFSYVVMILVNYKPKVMNKRGAMAICIIFNICFIVQYLLFLGLPKFFHKDFNAVTEIEKKWHYGPEGMDNVRKWFRWTGTYDVRMSALSTNCVSSFIFTLYIVFKDKFVDYNAGFNNLPYILKHFVIWFTTFVFEIMFALILIVCSQIKTIDGLCFFTLGACLFIVSLLAKYPKKKALDIMSLTTIIIIGLRLFSRLPVFTDDGIGIWIRRAFDLPFQGSSEFENLLIIVYALERLCLHIMGANIYNECSDYHMKRIAYRFIRSRQLNILERLDQEILQEKHKLEINQIRSMTSANVEQMMDSLRANDNLIIGRAELMSTTTMLVQKNHKWYSAFYRFYKACCYKVIRLLAGSLHLNSDAGMNVLTLETLTILMKKALRCYEGGTEYIPERKEKDFFLSLPPSVPLHLQSIADMICYQTINKKKRSQLMLRYVTEFIRRISLPLLTLMVLIYVYIKPYFFSMIIVLMFCCLILPLDIKGFPVIYIIFFSIVEFVYFLRNLCTINILKGYIIDASNTVTVTKMSISVIKMFGIDPEEISTVEIFLFLFTVFFIVDQLQWCEIYPPDYYYKLLLECLPGFPDEYCYGIINKPEETLDMQPKAKYEAKAAEQAILQAQALNQVNAQNTQGGAPLTGNPNEPRDSLGMDVEKPPTFIEQFKYTMRRAGLIETQHSMVMMILDVISFFLILVLWGMWTHGTEATSPIEGGTKYVFRIDVLFIFMLLIQTIFSLTCYAFSLSSNHIGLYVVNAIWFLYTYCISFYYIASENREVPASLQFYFFVRFFWHLVAAHKCFRGRRIVAFKYPNFVKDWRLIFSMNKFIRICPFVFEIQTILIWMSQKTKVYLLDFFVIRDVAMQLEDLICLQSNPNQESQSKKGQNRFLKGGLLLLLFAIIIFVPMFFMASSSASKESNRPTNVQLEIGFPSFAPFFSCQGTVSSGSTGDQRQISDSRIDSLQFLVIASTSTLYLADFPTMSFEAWNPSIELTNFMIDALRTNTYMQPYCKISLYFEYPTSVSNVQNIIYQKQLPPISEEDRLNLIEILRGNTTSRLNNLPIPMTVFVPADDKVYSADDLTRDVSMELTTSGTQNIWDILLTSDSIPISFLRSLNSFRVLVYSEEVSKDLDNSFISTDPSIIGIYLLLIITIGMVIRAFSFNLLNQLWIDRMDRPQKLYRMIVANNAFRAAKDVDKEKLMSDQLLDTLRSQEACLRITAPKKLAKMITPLYLQIHQSLYLPLTYYNNRYGNSCFLIQPS</sequence>
<feature type="transmembrane region" description="Helical" evidence="2">
    <location>
        <begin position="644"/>
        <end position="663"/>
    </location>
</feature>
<feature type="transmembrane region" description="Helical" evidence="2">
    <location>
        <begin position="1660"/>
        <end position="1681"/>
    </location>
</feature>
<keyword evidence="2" id="KW-0472">Membrane</keyword>
<feature type="transmembrane region" description="Helical" evidence="2">
    <location>
        <begin position="502"/>
        <end position="527"/>
    </location>
</feature>
<feature type="transmembrane region" description="Helical" evidence="2">
    <location>
        <begin position="1722"/>
        <end position="1739"/>
    </location>
</feature>
<feature type="transmembrane region" description="Helical" evidence="2">
    <location>
        <begin position="1688"/>
        <end position="1710"/>
    </location>
</feature>
<feature type="transmembrane region" description="Helical" evidence="2">
    <location>
        <begin position="938"/>
        <end position="958"/>
    </location>
</feature>
<feature type="transmembrane region" description="Helical" evidence="2">
    <location>
        <begin position="2080"/>
        <end position="2102"/>
    </location>
</feature>
<protein>
    <recommendedName>
        <fullName evidence="3">Piezo non-specific cation channel cap domain-containing protein</fullName>
    </recommendedName>
</protein>
<evidence type="ECO:0000259" key="3">
    <source>
        <dbReference type="Pfam" id="PF12166"/>
    </source>
</evidence>
<feature type="transmembrane region" description="Helical" evidence="2">
    <location>
        <begin position="55"/>
        <end position="75"/>
    </location>
</feature>
<evidence type="ECO:0000256" key="1">
    <source>
        <dbReference type="SAM" id="MobiDB-lite"/>
    </source>
</evidence>
<comment type="caution">
    <text evidence="4">The sequence shown here is derived from an EMBL/GenBank/DDBJ whole genome shotgun (WGS) entry which is preliminary data.</text>
</comment>
<feature type="compositionally biased region" description="Basic and acidic residues" evidence="1">
    <location>
        <begin position="9"/>
        <end position="27"/>
    </location>
</feature>
<feature type="transmembrane region" description="Helical" evidence="2">
    <location>
        <begin position="736"/>
        <end position="761"/>
    </location>
</feature>
<dbReference type="InterPro" id="IPR031334">
    <property type="entry name" value="Piezo_cap_dom"/>
</dbReference>
<feature type="transmembrane region" description="Helical" evidence="2">
    <location>
        <begin position="533"/>
        <end position="551"/>
    </location>
</feature>
<feature type="transmembrane region" description="Helical" evidence="2">
    <location>
        <begin position="1125"/>
        <end position="1142"/>
    </location>
</feature>
<keyword evidence="5" id="KW-1185">Reference proteome</keyword>
<dbReference type="PANTHER" id="PTHR13167">
    <property type="entry name" value="PIEZO-TYPE MECHANOSENSITIVE ION CHANNEL COMPONENT"/>
    <property type="match status" value="1"/>
</dbReference>
<feature type="transmembrane region" description="Helical" evidence="2">
    <location>
        <begin position="1619"/>
        <end position="1640"/>
    </location>
</feature>
<name>A0ABR2JK23_9EUKA</name>
<feature type="transmembrane region" description="Helical" evidence="2">
    <location>
        <begin position="882"/>
        <end position="900"/>
    </location>
</feature>
<feature type="transmembrane region" description="Helical" evidence="2">
    <location>
        <begin position="669"/>
        <end position="687"/>
    </location>
</feature>
<feature type="region of interest" description="Disordered" evidence="1">
    <location>
        <begin position="1"/>
        <end position="28"/>
    </location>
</feature>